<feature type="transmembrane region" description="Helical" evidence="1">
    <location>
        <begin position="409"/>
        <end position="427"/>
    </location>
</feature>
<dbReference type="RefSeq" id="WP_118677423.1">
    <property type="nucleotide sequence ID" value="NZ_JACRSX010000006.1"/>
</dbReference>
<feature type="transmembrane region" description="Helical" evidence="1">
    <location>
        <begin position="457"/>
        <end position="474"/>
    </location>
</feature>
<keyword evidence="1" id="KW-0472">Membrane</keyword>
<evidence type="ECO:0000313" key="2">
    <source>
        <dbReference type="EMBL" id="MBC8562271.1"/>
    </source>
</evidence>
<feature type="transmembrane region" description="Helical" evidence="1">
    <location>
        <begin position="678"/>
        <end position="696"/>
    </location>
</feature>
<dbReference type="Pfam" id="PF09913">
    <property type="entry name" value="DUF2142"/>
    <property type="match status" value="1"/>
</dbReference>
<organism evidence="2 3">
    <name type="scientific">Jutongia huaianensis</name>
    <dbReference type="NCBI Taxonomy" id="2763668"/>
    <lineage>
        <taxon>Bacteria</taxon>
        <taxon>Bacillati</taxon>
        <taxon>Bacillota</taxon>
        <taxon>Clostridia</taxon>
        <taxon>Lachnospirales</taxon>
        <taxon>Lachnospiraceae</taxon>
        <taxon>Jutongia</taxon>
    </lineage>
</organism>
<accession>A0ABR7N0V8</accession>
<feature type="transmembrane region" description="Helical" evidence="1">
    <location>
        <begin position="486"/>
        <end position="514"/>
    </location>
</feature>
<proteinExistence type="predicted"/>
<feature type="transmembrane region" description="Helical" evidence="1">
    <location>
        <begin position="526"/>
        <end position="547"/>
    </location>
</feature>
<gene>
    <name evidence="2" type="ORF">H8704_06460</name>
</gene>
<feature type="transmembrane region" description="Helical" evidence="1">
    <location>
        <begin position="260"/>
        <end position="279"/>
    </location>
</feature>
<feature type="transmembrane region" description="Helical" evidence="1">
    <location>
        <begin position="223"/>
        <end position="240"/>
    </location>
</feature>
<keyword evidence="1" id="KW-1133">Transmembrane helix</keyword>
<dbReference type="EMBL" id="JACRSX010000006">
    <property type="protein sequence ID" value="MBC8562271.1"/>
    <property type="molecule type" value="Genomic_DNA"/>
</dbReference>
<keyword evidence="3" id="KW-1185">Reference proteome</keyword>
<feature type="transmembrane region" description="Helical" evidence="1">
    <location>
        <begin position="288"/>
        <end position="308"/>
    </location>
</feature>
<evidence type="ECO:0000256" key="1">
    <source>
        <dbReference type="SAM" id="Phobius"/>
    </source>
</evidence>
<evidence type="ECO:0000313" key="3">
    <source>
        <dbReference type="Proteomes" id="UP000606193"/>
    </source>
</evidence>
<feature type="transmembrane region" description="Helical" evidence="1">
    <location>
        <begin position="604"/>
        <end position="626"/>
    </location>
</feature>
<reference evidence="2 3" key="1">
    <citation type="submission" date="2020-08" db="EMBL/GenBank/DDBJ databases">
        <title>Genome public.</title>
        <authorList>
            <person name="Liu C."/>
            <person name="Sun Q."/>
        </authorList>
    </citation>
    <scope>NUCLEOTIDE SEQUENCE [LARGE SCALE GENOMIC DNA]</scope>
    <source>
        <strain evidence="2 3">NSJ-37</strain>
    </source>
</reference>
<feature type="transmembrane region" description="Helical" evidence="1">
    <location>
        <begin position="638"/>
        <end position="666"/>
    </location>
</feature>
<protein>
    <submittedName>
        <fullName evidence="2">DUF2142 domain-containing protein</fullName>
    </submittedName>
</protein>
<name>A0ABR7N0V8_9FIRM</name>
<feature type="transmembrane region" description="Helical" evidence="1">
    <location>
        <begin position="433"/>
        <end position="450"/>
    </location>
</feature>
<keyword evidence="1" id="KW-0812">Transmembrane</keyword>
<comment type="caution">
    <text evidence="2">The sequence shown here is derived from an EMBL/GenBank/DDBJ whole genome shotgun (WGS) entry which is preliminary data.</text>
</comment>
<feature type="transmembrane region" description="Helical" evidence="1">
    <location>
        <begin position="178"/>
        <end position="194"/>
    </location>
</feature>
<sequence>MSSKKKTKGKNNRNTRKQTVIHYPRNLTILCIIAVLFGMIVYHSLNVYSQESILEYPGEQSVAGYTVADNNYHIEDADTHYIDYTFDDRAIRVLWLNLSAEAAVDTNFQVQSFYNDEKVEEITIGVPAGQYAEKTYLNHKPVNRLRISSDQDFSLDSVYIDHLQKTQGGEEGPLQKKVAAFVVVLILVSCWLAKREKTELLINKCKDSFKNLGSYLQHHPKHVLIMALLYVGAVVCGWVLRNLYVMAVHHGSWQCTSKSVIYGAMLGLIGFEIIKYLFLAQKRTFEVLFLRCGVILCLGLTLLLPLRLNVSWDDQIHYLNAAGASHLQNNTLALSEEDFYMTCFSGQLKIYSDSNVSGIKNIFNDPAARVTKTEQEEVSIKYNSLVYLPVILVFFITRGLGIPLSAMIVLGRLASALFYLVIIYLGMRHLKSGKMIMAAVALMPGAVFIVCNYNYDYWLISLIAYSIAYLIGEYQHPEKILTLKDIILIFGTFLIGMIVKPVYIPLLGLAAFLPACKFKNVKWRRIYRCFFGGIVILAVIGFSVLIFGGGLGRGDIRGGEDVNAVGQIQYIMANPKKYTEVLLFFLRYQYLNPTMFKTFIVQTAYYLSIPTLGMPCIIWLVAVTILDRRKEDVKTVGCPVKIAILPLAFITACCVATAMYVMFSAVGSASIEGCQGRYLWPIVTPLFLTLGQIRFLTIPRSDKVDRYIQGASMVISIALASCMITEFL</sequence>
<dbReference type="InterPro" id="IPR018674">
    <property type="entry name" value="DUF2142_membrane"/>
</dbReference>
<dbReference type="Proteomes" id="UP000606193">
    <property type="component" value="Unassembled WGS sequence"/>
</dbReference>
<feature type="transmembrane region" description="Helical" evidence="1">
    <location>
        <begin position="26"/>
        <end position="45"/>
    </location>
</feature>
<feature type="transmembrane region" description="Helical" evidence="1">
    <location>
        <begin position="380"/>
        <end position="397"/>
    </location>
</feature>